<dbReference type="PANTHER" id="PTHR19848:SF8">
    <property type="entry name" value="F-BOX AND WD REPEAT DOMAIN CONTAINING 7"/>
    <property type="match status" value="1"/>
</dbReference>
<dbReference type="PROSITE" id="PS50294">
    <property type="entry name" value="WD_REPEATS_REGION"/>
    <property type="match status" value="1"/>
</dbReference>
<dbReference type="SMART" id="SM00320">
    <property type="entry name" value="WD40"/>
    <property type="match status" value="7"/>
</dbReference>
<name>A0A2Z3H929_9BACT</name>
<evidence type="ECO:0000256" key="1">
    <source>
        <dbReference type="ARBA" id="ARBA00022574"/>
    </source>
</evidence>
<evidence type="ECO:0000313" key="4">
    <source>
        <dbReference type="EMBL" id="AWM40116.1"/>
    </source>
</evidence>
<dbReference type="Pfam" id="PF00400">
    <property type="entry name" value="WD40"/>
    <property type="match status" value="5"/>
</dbReference>
<organism evidence="4 5">
    <name type="scientific">Gemmata obscuriglobus</name>
    <dbReference type="NCBI Taxonomy" id="114"/>
    <lineage>
        <taxon>Bacteria</taxon>
        <taxon>Pseudomonadati</taxon>
        <taxon>Planctomycetota</taxon>
        <taxon>Planctomycetia</taxon>
        <taxon>Gemmatales</taxon>
        <taxon>Gemmataceae</taxon>
        <taxon>Gemmata</taxon>
    </lineage>
</organism>
<keyword evidence="1 3" id="KW-0853">WD repeat</keyword>
<dbReference type="InterPro" id="IPR015943">
    <property type="entry name" value="WD40/YVTN_repeat-like_dom_sf"/>
</dbReference>
<evidence type="ECO:0000256" key="3">
    <source>
        <dbReference type="PROSITE-ProRule" id="PRU00221"/>
    </source>
</evidence>
<accession>A0A2Z3H929</accession>
<dbReference type="InterPro" id="IPR011047">
    <property type="entry name" value="Quinoprotein_ADH-like_sf"/>
</dbReference>
<dbReference type="SUPFAM" id="SSF50998">
    <property type="entry name" value="Quinoprotein alcohol dehydrogenase-like"/>
    <property type="match status" value="1"/>
</dbReference>
<dbReference type="AlphaFoldDB" id="A0A2Z3H929"/>
<reference evidence="4 5" key="1">
    <citation type="submission" date="2018-01" db="EMBL/GenBank/DDBJ databases">
        <title>G. obscuriglobus.</title>
        <authorList>
            <person name="Franke J."/>
            <person name="Blomberg W."/>
            <person name="Selmecki A."/>
        </authorList>
    </citation>
    <scope>NUCLEOTIDE SEQUENCE [LARGE SCALE GENOMIC DNA]</scope>
    <source>
        <strain evidence="4 5">DSM 5831</strain>
    </source>
</reference>
<gene>
    <name evidence="4" type="ORF">C1280_25995</name>
</gene>
<feature type="repeat" description="WD" evidence="3">
    <location>
        <begin position="63"/>
        <end position="104"/>
    </location>
</feature>
<dbReference type="Proteomes" id="UP000245802">
    <property type="component" value="Chromosome"/>
</dbReference>
<dbReference type="InterPro" id="IPR001680">
    <property type="entry name" value="WD40_rpt"/>
</dbReference>
<dbReference type="InterPro" id="IPR019775">
    <property type="entry name" value="WD40_repeat_CS"/>
</dbReference>
<feature type="repeat" description="WD" evidence="3">
    <location>
        <begin position="195"/>
        <end position="227"/>
    </location>
</feature>
<dbReference type="PROSITE" id="PS00678">
    <property type="entry name" value="WD_REPEATS_1"/>
    <property type="match status" value="1"/>
</dbReference>
<dbReference type="PROSITE" id="PS50082">
    <property type="entry name" value="WD_REPEATS_2"/>
    <property type="match status" value="3"/>
</dbReference>
<dbReference type="EMBL" id="CP025958">
    <property type="protein sequence ID" value="AWM40116.1"/>
    <property type="molecule type" value="Genomic_DNA"/>
</dbReference>
<dbReference type="PANTHER" id="PTHR19848">
    <property type="entry name" value="WD40 REPEAT PROTEIN"/>
    <property type="match status" value="1"/>
</dbReference>
<dbReference type="OrthoDB" id="134501at2"/>
<evidence type="ECO:0000256" key="2">
    <source>
        <dbReference type="ARBA" id="ARBA00022737"/>
    </source>
</evidence>
<proteinExistence type="predicted"/>
<dbReference type="KEGG" id="gog:C1280_25995"/>
<protein>
    <submittedName>
        <fullName evidence="4">Uncharacterized protein</fullName>
    </submittedName>
</protein>
<dbReference type="RefSeq" id="WP_010034553.1">
    <property type="nucleotide sequence ID" value="NZ_CP025958.1"/>
</dbReference>
<keyword evidence="5" id="KW-1185">Reference proteome</keyword>
<evidence type="ECO:0000313" key="5">
    <source>
        <dbReference type="Proteomes" id="UP000245802"/>
    </source>
</evidence>
<dbReference type="Gene3D" id="2.130.10.10">
    <property type="entry name" value="YVTN repeat-like/Quinoprotein amine dehydrogenase"/>
    <property type="match status" value="2"/>
</dbReference>
<keyword evidence="2" id="KW-0677">Repeat</keyword>
<sequence>MARINIFGGAKAENRLRPVWQAPTPDHVVGLTWSPDGAKLAAATVSGPVVVFDAHTGKPLHELKGNGFGTAAIAWQPGGSLLASVGQDKVVRLWDTATGVEVKALDAGAAWAEKVAWHPQGQFLAAAAGKKARVWSAGGELVRELSAQAGTVMDLKWRPGTNHITLLAYGAAATYDPFAGLEPVKLLSWKGSPLAMAWSPDGKILAHGNQDSTVHFWYFDASHDLQMWGYKTKVRELAWDFSSRYLATGGGPVVCIWDCQGGPKGPEGTKPTMLPGHDENSSLTVLAYQHRGFLLASAGSDGKVMLWQPTNRRGAQVGEFAFPGVTEASALAWSLDDKSLAAGSGAGTVAVFRAG</sequence>
<feature type="repeat" description="WD" evidence="3">
    <location>
        <begin position="276"/>
        <end position="317"/>
    </location>
</feature>